<dbReference type="OrthoDB" id="4868979at2"/>
<dbReference type="AlphaFoldDB" id="A0A2N3YH25"/>
<accession>A0A2N3YH25</accession>
<comment type="caution">
    <text evidence="1">The sequence shown here is derived from an EMBL/GenBank/DDBJ whole genome shotgun (WGS) entry which is preliminary data.</text>
</comment>
<keyword evidence="1" id="KW-0378">Hydrolase</keyword>
<name>A0A2N3YH25_9MICO</name>
<organism evidence="1 2">
    <name type="scientific">Phycicoccus duodecadis</name>
    <dbReference type="NCBI Taxonomy" id="173053"/>
    <lineage>
        <taxon>Bacteria</taxon>
        <taxon>Bacillati</taxon>
        <taxon>Actinomycetota</taxon>
        <taxon>Actinomycetes</taxon>
        <taxon>Micrococcales</taxon>
        <taxon>Intrasporangiaceae</taxon>
        <taxon>Phycicoccus</taxon>
    </lineage>
</organism>
<sequence>MTQRRASEPQYSARSPFSARVAPEIESFAVGDRVTHDKFGLGRVITQESAAVVVDFGGAQRARIVSPYTRLTKI</sequence>
<keyword evidence="1" id="KW-0347">Helicase</keyword>
<dbReference type="RefSeq" id="WP_101394753.1">
    <property type="nucleotide sequence ID" value="NZ_PJNE01000001.1"/>
</dbReference>
<keyword evidence="1" id="KW-0547">Nucleotide-binding</keyword>
<dbReference type="EMBL" id="PJNE01000001">
    <property type="protein sequence ID" value="PKW26139.1"/>
    <property type="molecule type" value="Genomic_DNA"/>
</dbReference>
<proteinExistence type="predicted"/>
<dbReference type="Proteomes" id="UP000233781">
    <property type="component" value="Unassembled WGS sequence"/>
</dbReference>
<reference evidence="1 2" key="1">
    <citation type="submission" date="2017-12" db="EMBL/GenBank/DDBJ databases">
        <title>Sequencing the genomes of 1000 Actinobacteria strains.</title>
        <authorList>
            <person name="Klenk H.-P."/>
        </authorList>
    </citation>
    <scope>NUCLEOTIDE SEQUENCE [LARGE SCALE GENOMIC DNA]</scope>
    <source>
        <strain evidence="1 2">DSM 12806</strain>
    </source>
</reference>
<protein>
    <submittedName>
        <fullName evidence="1">DNA helicase-2/ATP-dependent DNA helicase PcrA</fullName>
    </submittedName>
</protein>
<keyword evidence="2" id="KW-1185">Reference proteome</keyword>
<evidence type="ECO:0000313" key="1">
    <source>
        <dbReference type="EMBL" id="PKW26139.1"/>
    </source>
</evidence>
<keyword evidence="1" id="KW-0067">ATP-binding</keyword>
<dbReference type="GO" id="GO:0004386">
    <property type="term" value="F:helicase activity"/>
    <property type="evidence" value="ECO:0007669"/>
    <property type="project" value="UniProtKB-KW"/>
</dbReference>
<evidence type="ECO:0000313" key="2">
    <source>
        <dbReference type="Proteomes" id="UP000233781"/>
    </source>
</evidence>
<gene>
    <name evidence="1" type="ORF">ATL31_0945</name>
</gene>